<keyword evidence="3" id="KW-1185">Reference proteome</keyword>
<gene>
    <name evidence="2" type="ORF">PACLA_8A049844</name>
</gene>
<evidence type="ECO:0000256" key="1">
    <source>
        <dbReference type="SAM" id="MobiDB-lite"/>
    </source>
</evidence>
<dbReference type="OrthoDB" id="193650at2759"/>
<sequence length="350" mass="38612">PVPCVTDSWSQGSVPVQRCESRPLSARSESRTLTQSYSETDSLEISPRTEVEEADETKNEDEPSAEQGETTQTSCELDLSISMDVVPSPPPTSRVVSPGRRKHVVKTTGKKTKQTNKKKMDQNENQGDLNVEDTVDPGQVKTATRPVHQIRTSRAPPGEQEVTYDEHGNIVAMMRISVDQLPTHRIRSRYDILDSPTDHLHTLSTHQLRKTTKKDGALSHLRSRTGQSFVADTKKTREKPTFKSPAMKSSISLEIQSKDAEIVKPLPPPLADSMDISAGVVVREGQLIRKGPDLFSGGRQKSQTDILNLQPVGSLGKRQTISVSDVIGNTSPVIRQMRLPEPIPPIAHRS</sequence>
<dbReference type="PANTHER" id="PTHR34438:SF1">
    <property type="entry name" value="CHROMOSOME 2 OPEN READING FRAME 81"/>
    <property type="match status" value="1"/>
</dbReference>
<proteinExistence type="predicted"/>
<feature type="region of interest" description="Disordered" evidence="1">
    <location>
        <begin position="1"/>
        <end position="136"/>
    </location>
</feature>
<feature type="compositionally biased region" description="Basic residues" evidence="1">
    <location>
        <begin position="99"/>
        <end position="117"/>
    </location>
</feature>
<accession>A0A7D9LF79</accession>
<organism evidence="2 3">
    <name type="scientific">Paramuricea clavata</name>
    <name type="common">Red gorgonian</name>
    <name type="synonym">Violescent sea-whip</name>
    <dbReference type="NCBI Taxonomy" id="317549"/>
    <lineage>
        <taxon>Eukaryota</taxon>
        <taxon>Metazoa</taxon>
        <taxon>Cnidaria</taxon>
        <taxon>Anthozoa</taxon>
        <taxon>Octocorallia</taxon>
        <taxon>Malacalcyonacea</taxon>
        <taxon>Plexauridae</taxon>
        <taxon>Paramuricea</taxon>
    </lineage>
</organism>
<feature type="compositionally biased region" description="Polar residues" evidence="1">
    <location>
        <begin position="31"/>
        <end position="40"/>
    </location>
</feature>
<name>A0A7D9LF79_PARCT</name>
<dbReference type="Proteomes" id="UP001152795">
    <property type="component" value="Unassembled WGS sequence"/>
</dbReference>
<protein>
    <submittedName>
        <fullName evidence="2">Uncharacterized protein</fullName>
    </submittedName>
</protein>
<evidence type="ECO:0000313" key="3">
    <source>
        <dbReference type="Proteomes" id="UP001152795"/>
    </source>
</evidence>
<dbReference type="PANTHER" id="PTHR34438">
    <property type="entry name" value="SI:DKEY-97L20.6"/>
    <property type="match status" value="1"/>
</dbReference>
<dbReference type="AlphaFoldDB" id="A0A7D9LF79"/>
<reference evidence="2" key="1">
    <citation type="submission" date="2020-04" db="EMBL/GenBank/DDBJ databases">
        <authorList>
            <person name="Alioto T."/>
            <person name="Alioto T."/>
            <person name="Gomez Garrido J."/>
        </authorList>
    </citation>
    <scope>NUCLEOTIDE SEQUENCE</scope>
    <source>
        <strain evidence="2">A484AB</strain>
    </source>
</reference>
<dbReference type="InterPro" id="IPR028042">
    <property type="entry name" value="DUF4639"/>
</dbReference>
<comment type="caution">
    <text evidence="2">The sequence shown here is derived from an EMBL/GenBank/DDBJ whole genome shotgun (WGS) entry which is preliminary data.</text>
</comment>
<dbReference type="EMBL" id="CACRXK020017807">
    <property type="protein sequence ID" value="CAB4031659.1"/>
    <property type="molecule type" value="Genomic_DNA"/>
</dbReference>
<evidence type="ECO:0000313" key="2">
    <source>
        <dbReference type="EMBL" id="CAB4031659.1"/>
    </source>
</evidence>
<feature type="non-terminal residue" evidence="2">
    <location>
        <position position="350"/>
    </location>
</feature>
<feature type="compositionally biased region" description="Basic and acidic residues" evidence="1">
    <location>
        <begin position="47"/>
        <end position="61"/>
    </location>
</feature>